<proteinExistence type="predicted"/>
<dbReference type="EMBL" id="JN638751">
    <property type="protein sequence ID" value="AEO93927.1"/>
    <property type="molecule type" value="Genomic_DNA"/>
</dbReference>
<evidence type="ECO:0000313" key="1">
    <source>
        <dbReference type="EMBL" id="AEO93927.1"/>
    </source>
</evidence>
<reference evidence="1 2" key="1">
    <citation type="submission" date="2011-09" db="EMBL/GenBank/DDBJ databases">
        <authorList>
            <person name="Pope W.H."/>
            <person name="Pedulla M.L."/>
            <person name="Ford M.E."/>
            <person name="Peebles C.L."/>
            <person name="Hatfull G.H."/>
            <person name="Hendrix R.W."/>
        </authorList>
    </citation>
    <scope>NUCLEOTIDE SEQUENCE [LARGE SCALE GENOMIC DNA]</scope>
    <source>
        <strain evidence="1">G</strain>
    </source>
</reference>
<keyword evidence="2" id="KW-1185">Reference proteome</keyword>
<protein>
    <submittedName>
        <fullName evidence="1">Gp684</fullName>
    </submittedName>
</protein>
<evidence type="ECO:0000313" key="2">
    <source>
        <dbReference type="Proteomes" id="UP000009273"/>
    </source>
</evidence>
<gene>
    <name evidence="1" type="primary">684</name>
    <name evidence="1" type="ORF">G_684</name>
</gene>
<organism evidence="1 2">
    <name type="scientific">Bacillus phage G</name>
    <dbReference type="NCBI Taxonomy" id="2884420"/>
    <lineage>
        <taxon>Viruses</taxon>
        <taxon>Duplodnaviria</taxon>
        <taxon>Heunggongvirae</taxon>
        <taxon>Uroviricota</taxon>
        <taxon>Caudoviricetes</taxon>
        <taxon>Donellivirus</taxon>
        <taxon>Donellivirus gee</taxon>
    </lineage>
</organism>
<dbReference type="RefSeq" id="YP_009015976.1">
    <property type="nucleotide sequence ID" value="NC_023719.1"/>
</dbReference>
<dbReference type="KEGG" id="vg:18563892"/>
<dbReference type="GeneID" id="18563892"/>
<name>G3MB64_9CAUD</name>
<sequence>MTVKISTNGYYFAIAKHPDFKYDGVNCKIKGWTVMFTSSQSKSLGVPLEVTMAIVKDDTKIEVKLSNQKDAEILELINKYCS</sequence>
<dbReference type="Proteomes" id="UP000009273">
    <property type="component" value="Segment"/>
</dbReference>
<accession>G3MB64</accession>